<evidence type="ECO:0000313" key="1">
    <source>
        <dbReference type="EMBL" id="OJF11173.1"/>
    </source>
</evidence>
<proteinExistence type="predicted"/>
<evidence type="ECO:0000313" key="2">
    <source>
        <dbReference type="Proteomes" id="UP000182486"/>
    </source>
</evidence>
<dbReference type="RefSeq" id="WP_071808320.1">
    <property type="nucleotide sequence ID" value="NZ_MEIA01000438.1"/>
</dbReference>
<reference evidence="1 2" key="1">
    <citation type="submission" date="2016-09" db="EMBL/GenBank/DDBJ databases">
        <title>Couchioplanes caeruleus draft genome sequence.</title>
        <authorList>
            <person name="Sheehan J."/>
            <person name="Caffrey P."/>
        </authorList>
    </citation>
    <scope>NUCLEOTIDE SEQUENCE [LARGE SCALE GENOMIC DNA]</scope>
    <source>
        <strain evidence="1 2">DSM 43634</strain>
    </source>
</reference>
<keyword evidence="2" id="KW-1185">Reference proteome</keyword>
<gene>
    <name evidence="1" type="ORF">BG844_28100</name>
</gene>
<dbReference type="Proteomes" id="UP000182486">
    <property type="component" value="Unassembled WGS sequence"/>
</dbReference>
<dbReference type="EMBL" id="MEIA01000438">
    <property type="protein sequence ID" value="OJF11173.1"/>
    <property type="molecule type" value="Genomic_DNA"/>
</dbReference>
<organism evidence="1 2">
    <name type="scientific">Couchioplanes caeruleus subsp. caeruleus</name>
    <dbReference type="NCBI Taxonomy" id="56427"/>
    <lineage>
        <taxon>Bacteria</taxon>
        <taxon>Bacillati</taxon>
        <taxon>Actinomycetota</taxon>
        <taxon>Actinomycetes</taxon>
        <taxon>Micromonosporales</taxon>
        <taxon>Micromonosporaceae</taxon>
        <taxon>Couchioplanes</taxon>
    </lineage>
</organism>
<dbReference type="AlphaFoldDB" id="A0A1K0FE99"/>
<accession>A0A1K0FE99</accession>
<sequence>MSCWTWIAAATRGASGDVQFTRRTRGSTLFVNPLMAVYFTVRLDALAARSLYLDRLENTLDMRQVALHIEEFRDELTATRTPHAFPH</sequence>
<comment type="caution">
    <text evidence="1">The sequence shown here is derived from an EMBL/GenBank/DDBJ whole genome shotgun (WGS) entry which is preliminary data.</text>
</comment>
<name>A0A1K0FE99_9ACTN</name>
<protein>
    <submittedName>
        <fullName evidence="1">Uncharacterized protein</fullName>
    </submittedName>
</protein>